<dbReference type="InterPro" id="IPR011773">
    <property type="entry name" value="DNA-dir_RpoA"/>
</dbReference>
<dbReference type="AlphaFoldDB" id="A0A7S6UA03"/>
<dbReference type="GO" id="GO:0003899">
    <property type="term" value="F:DNA-directed RNA polymerase activity"/>
    <property type="evidence" value="ECO:0007669"/>
    <property type="project" value="UniProtKB-UniRule"/>
</dbReference>
<evidence type="ECO:0000256" key="1">
    <source>
        <dbReference type="ARBA" id="ARBA00004026"/>
    </source>
</evidence>
<keyword evidence="9" id="KW-0175">Coiled coil</keyword>
<evidence type="ECO:0000256" key="9">
    <source>
        <dbReference type="SAM" id="Coils"/>
    </source>
</evidence>
<dbReference type="Gene3D" id="1.10.150.20">
    <property type="entry name" value="5' to 3' exonuclease, C-terminal subdomain"/>
    <property type="match status" value="1"/>
</dbReference>
<keyword evidence="11" id="KW-0150">Chloroplast</keyword>
<comment type="domain">
    <text evidence="8">The N-terminal domain is essential for RNAP assembly and basal transcription, whereas the C-terminal domain is involved in interaction with transcriptional regulators and with upstream promoter elements.</text>
</comment>
<dbReference type="GO" id="GO:0006351">
    <property type="term" value="P:DNA-templated transcription"/>
    <property type="evidence" value="ECO:0007669"/>
    <property type="project" value="UniProtKB-UniRule"/>
</dbReference>
<keyword evidence="5 8" id="KW-0548">Nucleotidyltransferase</keyword>
<evidence type="ECO:0000256" key="3">
    <source>
        <dbReference type="ARBA" id="ARBA00022478"/>
    </source>
</evidence>
<name>A0A7S6UA03_9STRA</name>
<dbReference type="InterPro" id="IPR011260">
    <property type="entry name" value="RNAP_asu_C"/>
</dbReference>
<evidence type="ECO:0000256" key="8">
    <source>
        <dbReference type="HAMAP-Rule" id="MF_00059"/>
    </source>
</evidence>
<dbReference type="FunFam" id="2.170.120.12:FF:000001">
    <property type="entry name" value="DNA-directed RNA polymerase subunit alpha"/>
    <property type="match status" value="1"/>
</dbReference>
<reference evidence="11" key="1">
    <citation type="submission" date="2020-03" db="EMBL/GenBank/DDBJ databases">
        <title>Schizocladia ischiensis organellar genomes: estimating the origin of multicellularity in heterokonts and the emergence of shallow ocean ecosystems.</title>
        <authorList>
            <person name="Phillips N.E."/>
            <person name="Braun E.L."/>
            <person name="Boore J."/>
            <person name="Cheda B."/>
            <person name="Salomon M.P."/>
        </authorList>
    </citation>
    <scope>NUCLEOTIDE SEQUENCE</scope>
</reference>
<dbReference type="CDD" id="cd06928">
    <property type="entry name" value="RNAP_alpha_NTD"/>
    <property type="match status" value="1"/>
</dbReference>
<comment type="function">
    <text evidence="1 8">DNA-dependent RNA polymerase catalyzes the transcription of DNA into RNA using the four ribonucleoside triphosphates as substrates.</text>
</comment>
<comment type="similarity">
    <text evidence="2 8">Belongs to the RNA polymerase alpha chain family.</text>
</comment>
<dbReference type="RefSeq" id="YP_010032348.1">
    <property type="nucleotide sequence ID" value="NC_053868.1"/>
</dbReference>
<dbReference type="GO" id="GO:0003677">
    <property type="term" value="F:DNA binding"/>
    <property type="evidence" value="ECO:0007669"/>
    <property type="project" value="UniProtKB-UniRule"/>
</dbReference>
<dbReference type="Pfam" id="PF01000">
    <property type="entry name" value="RNA_pol_A_bac"/>
    <property type="match status" value="1"/>
</dbReference>
<keyword evidence="6 8" id="KW-0804">Transcription</keyword>
<dbReference type="Gene3D" id="2.170.120.12">
    <property type="entry name" value="DNA-directed RNA polymerase, insert domain"/>
    <property type="match status" value="1"/>
</dbReference>
<evidence type="ECO:0000313" key="11">
    <source>
        <dbReference type="EMBL" id="QOW07555.1"/>
    </source>
</evidence>
<evidence type="ECO:0000256" key="2">
    <source>
        <dbReference type="ARBA" id="ARBA00007123"/>
    </source>
</evidence>
<evidence type="ECO:0000256" key="4">
    <source>
        <dbReference type="ARBA" id="ARBA00022679"/>
    </source>
</evidence>
<dbReference type="EMBL" id="MT226925">
    <property type="protein sequence ID" value="QOW07555.1"/>
    <property type="molecule type" value="Genomic_DNA"/>
</dbReference>
<dbReference type="GO" id="GO:0009507">
    <property type="term" value="C:chloroplast"/>
    <property type="evidence" value="ECO:0007669"/>
    <property type="project" value="UniProtKB-SubCell"/>
</dbReference>
<comment type="catalytic activity">
    <reaction evidence="7 8">
        <text>RNA(n) + a ribonucleoside 5'-triphosphate = RNA(n+1) + diphosphate</text>
        <dbReference type="Rhea" id="RHEA:21248"/>
        <dbReference type="Rhea" id="RHEA-COMP:14527"/>
        <dbReference type="Rhea" id="RHEA-COMP:17342"/>
        <dbReference type="ChEBI" id="CHEBI:33019"/>
        <dbReference type="ChEBI" id="CHEBI:61557"/>
        <dbReference type="ChEBI" id="CHEBI:140395"/>
        <dbReference type="EC" id="2.7.7.6"/>
    </reaction>
</comment>
<organism evidence="11">
    <name type="scientific">Schizocladia ischiensis</name>
    <dbReference type="NCBI Taxonomy" id="196139"/>
    <lineage>
        <taxon>Eukaryota</taxon>
        <taxon>Sar</taxon>
        <taxon>Stramenopiles</taxon>
        <taxon>Ochrophyta</taxon>
        <taxon>PX clade</taxon>
        <taxon>Schizocladiophyceae</taxon>
        <taxon>Schizocladiales</taxon>
        <taxon>Schizocladiaceae</taxon>
        <taxon>Schizocladia</taxon>
    </lineage>
</organism>
<dbReference type="SUPFAM" id="SSF55257">
    <property type="entry name" value="RBP11-like subunits of RNA polymerase"/>
    <property type="match status" value="1"/>
</dbReference>
<keyword evidence="3 8" id="KW-0240">DNA-directed RNA polymerase</keyword>
<sequence length="318" mass="36237">MLDLQFECVELNIETPTEYFGRFVFKPLDFGEGITIGNMLRRVLLNGLPGLSIIGVRIAGVNHEFSAIPGVREDILELILNLKQVIFKTESRETCFGRLKVQGPAIVTASSLQLPQYFEIVNPYSYLATISDNSILELEIKIDWGKGYTLAKDQKIEGPVDFLAIDSIFMPITKTNYFVEPFSSEIIVTKEQLILDIWTNGSITPQEALSQAANILIQWLEPIKNIDTNLKESKKKIETQKESQQKIEIQTEETKDILLENLKLSSRSYNALKRENINSLNDLQNYSLTKLKKIKNFGKKSFQEVQNLLKNQYGIILK</sequence>
<dbReference type="SUPFAM" id="SSF47789">
    <property type="entry name" value="C-terminal domain of RNA polymerase alpha subunit"/>
    <property type="match status" value="1"/>
</dbReference>
<dbReference type="GeneID" id="63377843"/>
<evidence type="ECO:0000256" key="6">
    <source>
        <dbReference type="ARBA" id="ARBA00023163"/>
    </source>
</evidence>
<feature type="coiled-coil region" evidence="9">
    <location>
        <begin position="223"/>
        <end position="250"/>
    </location>
</feature>
<feature type="domain" description="DNA-directed RNA polymerase RpoA/D/Rpb3-type" evidence="10">
    <location>
        <begin position="20"/>
        <end position="226"/>
    </location>
</feature>
<dbReference type="InterPro" id="IPR036643">
    <property type="entry name" value="RNApol_insert_sf"/>
</dbReference>
<comment type="subunit">
    <text evidence="8">In plastids the minimal PEP RNA polymerase catalytic core is composed of four subunits: alpha, beta, beta', and beta''. When a (nuclear-encoded) sigma factor is associated with the core the holoenzyme is formed, which can initiate transcription.</text>
</comment>
<evidence type="ECO:0000259" key="10">
    <source>
        <dbReference type="SMART" id="SM00662"/>
    </source>
</evidence>
<dbReference type="InterPro" id="IPR011262">
    <property type="entry name" value="DNA-dir_RNA_pol_insert"/>
</dbReference>
<gene>
    <name evidence="8 11" type="primary">rpoA</name>
</gene>
<dbReference type="GO" id="GO:0000428">
    <property type="term" value="C:DNA-directed RNA polymerase complex"/>
    <property type="evidence" value="ECO:0007669"/>
    <property type="project" value="UniProtKB-KW"/>
</dbReference>
<dbReference type="HAMAP" id="MF_00059">
    <property type="entry name" value="RNApol_bact_RpoA"/>
    <property type="match status" value="1"/>
</dbReference>
<dbReference type="InterPro" id="IPR011263">
    <property type="entry name" value="DNA-dir_RNA_pol_RpoA/D/Rpb3"/>
</dbReference>
<keyword evidence="11" id="KW-0934">Plastid</keyword>
<dbReference type="EC" id="2.7.7.6" evidence="8"/>
<accession>A0A7S6UA03</accession>
<dbReference type="InterPro" id="IPR036603">
    <property type="entry name" value="RBP11-like"/>
</dbReference>
<proteinExistence type="inferred from homology"/>
<dbReference type="Gene3D" id="3.30.1360.10">
    <property type="entry name" value="RNA polymerase, RBP11-like subunit"/>
    <property type="match status" value="1"/>
</dbReference>
<feature type="region of interest" description="Alpha C-terminal domain (alpha-CTD)" evidence="8">
    <location>
        <begin position="251"/>
        <end position="318"/>
    </location>
</feature>
<evidence type="ECO:0000256" key="7">
    <source>
        <dbReference type="ARBA" id="ARBA00048552"/>
    </source>
</evidence>
<geneLocation type="chloroplast" evidence="11"/>
<keyword evidence="4 8" id="KW-0808">Transferase</keyword>
<dbReference type="NCBIfam" id="TIGR02027">
    <property type="entry name" value="rpoA"/>
    <property type="match status" value="1"/>
</dbReference>
<dbReference type="GO" id="GO:0046983">
    <property type="term" value="F:protein dimerization activity"/>
    <property type="evidence" value="ECO:0007669"/>
    <property type="project" value="InterPro"/>
</dbReference>
<dbReference type="Pfam" id="PF03118">
    <property type="entry name" value="RNA_pol_A_CTD"/>
    <property type="match status" value="1"/>
</dbReference>
<dbReference type="SUPFAM" id="SSF56553">
    <property type="entry name" value="Insert subdomain of RNA polymerase alpha subunit"/>
    <property type="match status" value="1"/>
</dbReference>
<dbReference type="SMART" id="SM00662">
    <property type="entry name" value="RPOLD"/>
    <property type="match status" value="1"/>
</dbReference>
<evidence type="ECO:0000256" key="5">
    <source>
        <dbReference type="ARBA" id="ARBA00022695"/>
    </source>
</evidence>
<dbReference type="NCBIfam" id="NF003519">
    <property type="entry name" value="PRK05182.2-5"/>
    <property type="match status" value="1"/>
</dbReference>
<feature type="region of interest" description="Alpha N-terminal domain (alpha-NTD)" evidence="8">
    <location>
        <begin position="1"/>
        <end position="231"/>
    </location>
</feature>
<protein>
    <recommendedName>
        <fullName evidence="8">DNA-directed RNA polymerase subunit alpha</fullName>
        <shortName evidence="8">PEP</shortName>
        <ecNumber evidence="8">2.7.7.6</ecNumber>
    </recommendedName>
    <alternativeName>
        <fullName evidence="8">Plastid-encoded RNA polymerase subunit alpha</fullName>
        <shortName evidence="8">RNA polymerase subunit alpha</shortName>
    </alternativeName>
</protein>
<comment type="subcellular location">
    <subcellularLocation>
        <location evidence="8">Plastid</location>
        <location evidence="8">Chloroplast</location>
    </subcellularLocation>
</comment>
<dbReference type="Pfam" id="PF01193">
    <property type="entry name" value="RNA_pol_L"/>
    <property type="match status" value="1"/>
</dbReference>